<dbReference type="EMBL" id="MDZC01000057">
    <property type="protein sequence ID" value="OGX85626.1"/>
    <property type="molecule type" value="Genomic_DNA"/>
</dbReference>
<dbReference type="Proteomes" id="UP000177791">
    <property type="component" value="Unassembled WGS sequence"/>
</dbReference>
<sequence>MAPLIRLAPGKEYLFIDALYLEEFKARPDSSLLHHELVALRHIVFPDAINPYAVVTAEHEGFDLSSIQPIGSEAAAADNVRQFCSDTGLVLIIAVDIFSSVVAELDFEELADLAEDHDVVTCWPESLEKYNTQLYLFNTSQVNESCAGSGNFQIP</sequence>
<comment type="caution">
    <text evidence="1">The sequence shown here is derived from an EMBL/GenBank/DDBJ whole genome shotgun (WGS) entry which is preliminary data.</text>
</comment>
<accession>A0A1G1T436</accession>
<dbReference type="RefSeq" id="WP_070734187.1">
    <property type="nucleotide sequence ID" value="NZ_MDZC01000057.1"/>
</dbReference>
<evidence type="ECO:0000313" key="1">
    <source>
        <dbReference type="EMBL" id="OGX85626.1"/>
    </source>
</evidence>
<organism evidence="1 2">
    <name type="scientific">Hymenobacter glacialis</name>
    <dbReference type="NCBI Taxonomy" id="1908236"/>
    <lineage>
        <taxon>Bacteria</taxon>
        <taxon>Pseudomonadati</taxon>
        <taxon>Bacteroidota</taxon>
        <taxon>Cytophagia</taxon>
        <taxon>Cytophagales</taxon>
        <taxon>Hymenobacteraceae</taxon>
        <taxon>Hymenobacter</taxon>
    </lineage>
</organism>
<proteinExistence type="predicted"/>
<dbReference type="OrthoDB" id="9872568at2"/>
<keyword evidence="2" id="KW-1185">Reference proteome</keyword>
<gene>
    <name evidence="1" type="ORF">BEN48_01990</name>
</gene>
<protein>
    <submittedName>
        <fullName evidence="1">Uncharacterized protein</fullName>
    </submittedName>
</protein>
<evidence type="ECO:0000313" key="2">
    <source>
        <dbReference type="Proteomes" id="UP000177791"/>
    </source>
</evidence>
<dbReference type="AlphaFoldDB" id="A0A1G1T436"/>
<name>A0A1G1T436_9BACT</name>
<reference evidence="1 2" key="1">
    <citation type="submission" date="2016-08" db="EMBL/GenBank/DDBJ databases">
        <title>Hymenobacter coccineus sp. nov., Hymenobacter lapidarius sp. nov. and Hymenobacter glacialis sp. nov., isolated from Antarctic soil.</title>
        <authorList>
            <person name="Sedlacek I."/>
            <person name="Kralova S."/>
            <person name="Kyrova K."/>
            <person name="Maslanova I."/>
            <person name="Stankova E."/>
            <person name="Vrbovska V."/>
            <person name="Nemec M."/>
            <person name="Bartak M."/>
            <person name="Svec P."/>
            <person name="Busse H.-J."/>
            <person name="Pantucek R."/>
        </authorList>
    </citation>
    <scope>NUCLEOTIDE SEQUENCE [LARGE SCALE GENOMIC DNA]</scope>
    <source>
        <strain evidence="1 2">CCM 8648</strain>
    </source>
</reference>